<evidence type="ECO:0000256" key="8">
    <source>
        <dbReference type="RuleBase" id="RU003500"/>
    </source>
</evidence>
<dbReference type="InParanoid" id="A0A6L2PB11"/>
<protein>
    <recommendedName>
        <fullName evidence="8">Protein Wnt</fullName>
    </recommendedName>
</protein>
<proteinExistence type="inferred from homology"/>
<comment type="subcellular location">
    <subcellularLocation>
        <location evidence="1 8">Secreted</location>
        <location evidence="1 8">Extracellular space</location>
        <location evidence="1 8">Extracellular matrix</location>
    </subcellularLocation>
</comment>
<dbReference type="PANTHER" id="PTHR12027">
    <property type="entry name" value="WNT RELATED"/>
    <property type="match status" value="1"/>
</dbReference>
<keyword evidence="11" id="KW-1185">Reference proteome</keyword>
<dbReference type="GO" id="GO:0030182">
    <property type="term" value="P:neuron differentiation"/>
    <property type="evidence" value="ECO:0007669"/>
    <property type="project" value="TreeGrafter"/>
</dbReference>
<evidence type="ECO:0000256" key="7">
    <source>
        <dbReference type="ARBA" id="ARBA00023157"/>
    </source>
</evidence>
<name>A0A6L2PB11_COPFO</name>
<evidence type="ECO:0000313" key="10">
    <source>
        <dbReference type="EMBL" id="GFG29623.1"/>
    </source>
</evidence>
<feature type="region of interest" description="Disordered" evidence="9">
    <location>
        <begin position="11"/>
        <end position="32"/>
    </location>
</feature>
<dbReference type="GO" id="GO:0060070">
    <property type="term" value="P:canonical Wnt signaling pathway"/>
    <property type="evidence" value="ECO:0007669"/>
    <property type="project" value="TreeGrafter"/>
</dbReference>
<dbReference type="InterPro" id="IPR005817">
    <property type="entry name" value="Wnt"/>
</dbReference>
<dbReference type="AlphaFoldDB" id="A0A6L2PB11"/>
<keyword evidence="4" id="KW-0964">Secreted</keyword>
<dbReference type="PANTHER" id="PTHR12027:SF70">
    <property type="entry name" value="PROTEIN WNT-16"/>
    <property type="match status" value="1"/>
</dbReference>
<dbReference type="GO" id="GO:0005125">
    <property type="term" value="F:cytokine activity"/>
    <property type="evidence" value="ECO:0007669"/>
    <property type="project" value="TreeGrafter"/>
</dbReference>
<evidence type="ECO:0000313" key="11">
    <source>
        <dbReference type="Proteomes" id="UP000502823"/>
    </source>
</evidence>
<evidence type="ECO:0000256" key="6">
    <source>
        <dbReference type="ARBA" id="ARBA00022687"/>
    </source>
</evidence>
<dbReference type="OrthoDB" id="5945655at2759"/>
<dbReference type="Pfam" id="PF00110">
    <property type="entry name" value="wnt"/>
    <property type="match status" value="1"/>
</dbReference>
<evidence type="ECO:0000256" key="1">
    <source>
        <dbReference type="ARBA" id="ARBA00004498"/>
    </source>
</evidence>
<gene>
    <name evidence="10" type="ORF">Cfor_03990</name>
</gene>
<feature type="non-terminal residue" evidence="10">
    <location>
        <position position="1"/>
    </location>
</feature>
<keyword evidence="7" id="KW-1015">Disulfide bond</keyword>
<evidence type="ECO:0000256" key="3">
    <source>
        <dbReference type="ARBA" id="ARBA00022473"/>
    </source>
</evidence>
<organism evidence="10 11">
    <name type="scientific">Coptotermes formosanus</name>
    <name type="common">Formosan subterranean termite</name>
    <dbReference type="NCBI Taxonomy" id="36987"/>
    <lineage>
        <taxon>Eukaryota</taxon>
        <taxon>Metazoa</taxon>
        <taxon>Ecdysozoa</taxon>
        <taxon>Arthropoda</taxon>
        <taxon>Hexapoda</taxon>
        <taxon>Insecta</taxon>
        <taxon>Pterygota</taxon>
        <taxon>Neoptera</taxon>
        <taxon>Polyneoptera</taxon>
        <taxon>Dictyoptera</taxon>
        <taxon>Blattodea</taxon>
        <taxon>Blattoidea</taxon>
        <taxon>Termitoidae</taxon>
        <taxon>Rhinotermitidae</taxon>
        <taxon>Coptotermes</taxon>
    </lineage>
</organism>
<evidence type="ECO:0000256" key="2">
    <source>
        <dbReference type="ARBA" id="ARBA00005683"/>
    </source>
</evidence>
<evidence type="ECO:0000256" key="9">
    <source>
        <dbReference type="SAM" id="MobiDB-lite"/>
    </source>
</evidence>
<dbReference type="GO" id="GO:0005615">
    <property type="term" value="C:extracellular space"/>
    <property type="evidence" value="ECO:0007669"/>
    <property type="project" value="TreeGrafter"/>
</dbReference>
<dbReference type="GO" id="GO:0005109">
    <property type="term" value="F:frizzled binding"/>
    <property type="evidence" value="ECO:0007669"/>
    <property type="project" value="TreeGrafter"/>
</dbReference>
<comment type="caution">
    <text evidence="10">The sequence shown here is derived from an EMBL/GenBank/DDBJ whole genome shotgun (WGS) entry which is preliminary data.</text>
</comment>
<dbReference type="SMART" id="SM00097">
    <property type="entry name" value="WNT1"/>
    <property type="match status" value="1"/>
</dbReference>
<keyword evidence="3 8" id="KW-0217">Developmental protein</keyword>
<sequence length="131" mass="14630">YLGLVGVTPQLQLHQPQPPPGSTEPQEDPQVAAARAVCSALPGLTERQIEVCLQHPNTIRSVSDGARRGIQECKYQFRNERWNCTTRNDEQSVFGYILERGSNLTAFAEQWDVATLGNRGEFLPDDKECCN</sequence>
<dbReference type="Proteomes" id="UP000502823">
    <property type="component" value="Unassembled WGS sequence"/>
</dbReference>
<dbReference type="GO" id="GO:0045165">
    <property type="term" value="P:cell fate commitment"/>
    <property type="evidence" value="ECO:0007669"/>
    <property type="project" value="TreeGrafter"/>
</dbReference>
<evidence type="ECO:0000256" key="5">
    <source>
        <dbReference type="ARBA" id="ARBA00022530"/>
    </source>
</evidence>
<keyword evidence="5" id="KW-0272">Extracellular matrix</keyword>
<accession>A0A6L2PB11</accession>
<dbReference type="EMBL" id="BLKM01000159">
    <property type="protein sequence ID" value="GFG29623.1"/>
    <property type="molecule type" value="Genomic_DNA"/>
</dbReference>
<comment type="similarity">
    <text evidence="2 8">Belongs to the Wnt family.</text>
</comment>
<evidence type="ECO:0000256" key="4">
    <source>
        <dbReference type="ARBA" id="ARBA00022525"/>
    </source>
</evidence>
<keyword evidence="6 8" id="KW-0879">Wnt signaling pathway</keyword>
<reference evidence="11" key="1">
    <citation type="submission" date="2020-01" db="EMBL/GenBank/DDBJ databases">
        <title>Draft genome sequence of the Termite Coptotermes fromosanus.</title>
        <authorList>
            <person name="Itakura S."/>
            <person name="Yosikawa Y."/>
            <person name="Umezawa K."/>
        </authorList>
    </citation>
    <scope>NUCLEOTIDE SEQUENCE [LARGE SCALE GENOMIC DNA]</scope>
</reference>
<comment type="function">
    <text evidence="8">Ligand for members of the frizzled family of seven transmembrane receptors.</text>
</comment>